<dbReference type="EMBL" id="FPBV01000007">
    <property type="protein sequence ID" value="SFU74841.1"/>
    <property type="molecule type" value="Genomic_DNA"/>
</dbReference>
<dbReference type="SMART" id="SM00382">
    <property type="entry name" value="AAA"/>
    <property type="match status" value="1"/>
</dbReference>
<dbReference type="GO" id="GO:0005524">
    <property type="term" value="F:ATP binding"/>
    <property type="evidence" value="ECO:0007669"/>
    <property type="project" value="InterPro"/>
</dbReference>
<feature type="domain" description="AAA+ ATPase" evidence="2">
    <location>
        <begin position="200"/>
        <end position="378"/>
    </location>
</feature>
<dbReference type="Gene3D" id="3.40.50.300">
    <property type="entry name" value="P-loop containing nucleotide triphosphate hydrolases"/>
    <property type="match status" value="1"/>
</dbReference>
<dbReference type="NCBIfam" id="TIGR00368">
    <property type="entry name" value="YifB family Mg chelatase-like AAA ATPase"/>
    <property type="match status" value="1"/>
</dbReference>
<dbReference type="InterPro" id="IPR045006">
    <property type="entry name" value="CHLI-like"/>
</dbReference>
<dbReference type="STRING" id="392015.SAMN05421543_10721"/>
<dbReference type="InterPro" id="IPR027417">
    <property type="entry name" value="P-loop_NTPase"/>
</dbReference>
<dbReference type="Proteomes" id="UP000183508">
    <property type="component" value="Unassembled WGS sequence"/>
</dbReference>
<dbReference type="PANTHER" id="PTHR32039">
    <property type="entry name" value="MAGNESIUM-CHELATASE SUBUNIT CHLI"/>
    <property type="match status" value="1"/>
</dbReference>
<evidence type="ECO:0000313" key="3">
    <source>
        <dbReference type="EMBL" id="SFU74841.1"/>
    </source>
</evidence>
<accession>A0A1I7IPL4</accession>
<dbReference type="Gene3D" id="3.30.230.10">
    <property type="match status" value="1"/>
</dbReference>
<sequence>MDGISASVVTVEADVGRGLPQFHIVGLPDSAVNESKLRIRSAIRNSGLEFPNNRITVNLSPANVRKRGAGLDLAIAVAILRAAGGLPASGEAIGFAAELSLSGGLAPVPEAVNLAIGLAAAGVHSVAIASAQTGSCVPIPRLTWHTYAHLRDLIHDLRTHGHLRRPFAPPPIVTAQADVDLVEVMGLDDVKRALTLAAAGHHPILLVGPPGCGKTMLAERLQTLLPDLAPNEALEVHAIHQAAGSPRPPTLRPPMRMPHHTIGQAGLIGGGTPPAPGEVTLAHRGVLVLDEVLEFRRAALDALREPLVQREVRLTRGGRSVTYPASFLLAGTLNPCPCGQSGFGTCTCPEAAILRYWSHLSGPLLDRIDMVVPVRPALNQAHDDSARRVTSAELRAAVANARMALADRTRGAQGDLHPGDFTAAARSRLHLAATRLPLSRRGTLAVARLARTLSVMEGLDSVQPAHVDEAIALRSPGLPVHR</sequence>
<proteinExistence type="inferred from homology"/>
<dbReference type="Pfam" id="PF01078">
    <property type="entry name" value="Mg_chelatase"/>
    <property type="match status" value="1"/>
</dbReference>
<dbReference type="AlphaFoldDB" id="A0A1I7IPL4"/>
<keyword evidence="4" id="KW-1185">Reference proteome</keyword>
<dbReference type="SUPFAM" id="SSF54211">
    <property type="entry name" value="Ribosomal protein S5 domain 2-like"/>
    <property type="match status" value="1"/>
</dbReference>
<dbReference type="InterPro" id="IPR003593">
    <property type="entry name" value="AAA+_ATPase"/>
</dbReference>
<dbReference type="InterPro" id="IPR004482">
    <property type="entry name" value="Mg_chelat-rel"/>
</dbReference>
<dbReference type="SUPFAM" id="SSF52540">
    <property type="entry name" value="P-loop containing nucleoside triphosphate hydrolases"/>
    <property type="match status" value="1"/>
</dbReference>
<comment type="similarity">
    <text evidence="1">Belongs to the Mg-chelatase subunits D/I family. ComM subfamily.</text>
</comment>
<gene>
    <name evidence="3" type="ORF">SAMN05421543_10721</name>
</gene>
<dbReference type="Pfam" id="PF13541">
    <property type="entry name" value="ChlI"/>
    <property type="match status" value="1"/>
</dbReference>
<dbReference type="eggNOG" id="COG0606">
    <property type="taxonomic scope" value="Bacteria"/>
</dbReference>
<protein>
    <submittedName>
        <fullName evidence="3">Magnesium chelatase family protein</fullName>
    </submittedName>
</protein>
<dbReference type="InterPro" id="IPR025158">
    <property type="entry name" value="Mg_chelat-rel_C"/>
</dbReference>
<evidence type="ECO:0000259" key="2">
    <source>
        <dbReference type="SMART" id="SM00382"/>
    </source>
</evidence>
<organism evidence="3 4">
    <name type="scientific">Alicyclobacillus macrosporangiidus</name>
    <dbReference type="NCBI Taxonomy" id="392015"/>
    <lineage>
        <taxon>Bacteria</taxon>
        <taxon>Bacillati</taxon>
        <taxon>Bacillota</taxon>
        <taxon>Bacilli</taxon>
        <taxon>Bacillales</taxon>
        <taxon>Alicyclobacillaceae</taxon>
        <taxon>Alicyclobacillus</taxon>
    </lineage>
</organism>
<evidence type="ECO:0000313" key="4">
    <source>
        <dbReference type="Proteomes" id="UP000183508"/>
    </source>
</evidence>
<dbReference type="InterPro" id="IPR000523">
    <property type="entry name" value="Mg_chelatse_chII-like_cat_dom"/>
</dbReference>
<evidence type="ECO:0000256" key="1">
    <source>
        <dbReference type="ARBA" id="ARBA00006354"/>
    </source>
</evidence>
<dbReference type="PANTHER" id="PTHR32039:SF7">
    <property type="entry name" value="COMPETENCE PROTEIN COMM"/>
    <property type="match status" value="1"/>
</dbReference>
<dbReference type="Pfam" id="PF13335">
    <property type="entry name" value="Mg_chelatase_C"/>
    <property type="match status" value="1"/>
</dbReference>
<reference evidence="4" key="1">
    <citation type="submission" date="2016-10" db="EMBL/GenBank/DDBJ databases">
        <authorList>
            <person name="Varghese N."/>
        </authorList>
    </citation>
    <scope>NUCLEOTIDE SEQUENCE [LARGE SCALE GENOMIC DNA]</scope>
    <source>
        <strain evidence="4">DSM 17980</strain>
    </source>
</reference>
<name>A0A1I7IPL4_9BACL</name>
<dbReference type="InterPro" id="IPR020568">
    <property type="entry name" value="Ribosomal_Su5_D2-typ_SF"/>
</dbReference>
<dbReference type="InterPro" id="IPR014721">
    <property type="entry name" value="Ribsml_uS5_D2-typ_fold_subgr"/>
</dbReference>